<accession>A0A8D5JED1</accession>
<sequence>MIDILEKGCFAVNRLLEYLLFGLGFSMAVLVAVQVFCRYVLNASLFWSEELARYMLVWLSFLGAAVAYYRNLHPGVDVFTSRISKKKQRLAKLLVHCSSMVLAVVMIISGVQFAWFVRLQISPALGISKWIILGVIPLAGVIILAYGLLFFLQVLCGEDR</sequence>
<evidence type="ECO:0000256" key="8">
    <source>
        <dbReference type="ARBA" id="ARBA00038436"/>
    </source>
</evidence>
<dbReference type="GO" id="GO:0015740">
    <property type="term" value="P:C4-dicarboxylate transport"/>
    <property type="evidence" value="ECO:0007669"/>
    <property type="project" value="TreeGrafter"/>
</dbReference>
<keyword evidence="3" id="KW-1003">Cell membrane</keyword>
<keyword evidence="7 9" id="KW-0472">Membrane</keyword>
<keyword evidence="12" id="KW-1185">Reference proteome</keyword>
<reference evidence="11" key="1">
    <citation type="submission" date="2020-09" db="EMBL/GenBank/DDBJ databases">
        <title>Desulfogranum mesoprofundum gen. nov., sp. nov., a novel mesophilic, sulfate-reducing chemolithoautotroph isolated from a deep-sea hydrothermal vent chimney in the Suiyo Seamount.</title>
        <authorList>
            <person name="Hashimoto Y."/>
            <person name="Nakagawa S."/>
        </authorList>
    </citation>
    <scope>NUCLEOTIDE SEQUENCE</scope>
    <source>
        <strain evidence="11">KT2</strain>
    </source>
</reference>
<dbReference type="PANTHER" id="PTHR35011:SF2">
    <property type="entry name" value="2,3-DIKETO-L-GULONATE TRAP TRANSPORTER SMALL PERMEASE PROTEIN YIAM"/>
    <property type="match status" value="1"/>
</dbReference>
<dbReference type="GO" id="GO:0022857">
    <property type="term" value="F:transmembrane transporter activity"/>
    <property type="evidence" value="ECO:0007669"/>
    <property type="project" value="TreeGrafter"/>
</dbReference>
<dbReference type="Pfam" id="PF04290">
    <property type="entry name" value="DctQ"/>
    <property type="match status" value="1"/>
</dbReference>
<dbReference type="AlphaFoldDB" id="A0A8D5JED1"/>
<evidence type="ECO:0000313" key="11">
    <source>
        <dbReference type="EMBL" id="BCL62358.1"/>
    </source>
</evidence>
<evidence type="ECO:0000256" key="6">
    <source>
        <dbReference type="ARBA" id="ARBA00022989"/>
    </source>
</evidence>
<feature type="transmembrane region" description="Helical" evidence="9">
    <location>
        <begin position="130"/>
        <end position="152"/>
    </location>
</feature>
<dbReference type="EMBL" id="AP024086">
    <property type="protein sequence ID" value="BCL62358.1"/>
    <property type="molecule type" value="Genomic_DNA"/>
</dbReference>
<evidence type="ECO:0000256" key="2">
    <source>
        <dbReference type="ARBA" id="ARBA00022448"/>
    </source>
</evidence>
<protein>
    <recommendedName>
        <fullName evidence="10">Tripartite ATP-independent periplasmic transporters DctQ component domain-containing protein</fullName>
    </recommendedName>
</protein>
<evidence type="ECO:0000256" key="5">
    <source>
        <dbReference type="ARBA" id="ARBA00022692"/>
    </source>
</evidence>
<feature type="domain" description="Tripartite ATP-independent periplasmic transporters DctQ component" evidence="10">
    <location>
        <begin position="27"/>
        <end position="156"/>
    </location>
</feature>
<keyword evidence="2" id="KW-0813">Transport</keyword>
<evidence type="ECO:0000256" key="3">
    <source>
        <dbReference type="ARBA" id="ARBA00022475"/>
    </source>
</evidence>
<feature type="transmembrane region" description="Helical" evidence="9">
    <location>
        <begin position="20"/>
        <end position="41"/>
    </location>
</feature>
<comment type="subcellular location">
    <subcellularLocation>
        <location evidence="1">Cell inner membrane</location>
        <topology evidence="1">Multi-pass membrane protein</topology>
    </subcellularLocation>
</comment>
<dbReference type="GO" id="GO:0005886">
    <property type="term" value="C:plasma membrane"/>
    <property type="evidence" value="ECO:0007669"/>
    <property type="project" value="UniProtKB-SubCell"/>
</dbReference>
<feature type="transmembrane region" description="Helical" evidence="9">
    <location>
        <begin position="53"/>
        <end position="72"/>
    </location>
</feature>
<evidence type="ECO:0000259" key="10">
    <source>
        <dbReference type="Pfam" id="PF04290"/>
    </source>
</evidence>
<evidence type="ECO:0000313" key="12">
    <source>
        <dbReference type="Proteomes" id="UP000826725"/>
    </source>
</evidence>
<dbReference type="PANTHER" id="PTHR35011">
    <property type="entry name" value="2,3-DIKETO-L-GULONATE TRAP TRANSPORTER SMALL PERMEASE PROTEIN YIAM"/>
    <property type="match status" value="1"/>
</dbReference>
<keyword evidence="4" id="KW-0997">Cell inner membrane</keyword>
<dbReference type="RefSeq" id="WP_228854723.1">
    <property type="nucleotide sequence ID" value="NZ_AP024086.1"/>
</dbReference>
<evidence type="ECO:0000256" key="7">
    <source>
        <dbReference type="ARBA" id="ARBA00023136"/>
    </source>
</evidence>
<dbReference type="InterPro" id="IPR007387">
    <property type="entry name" value="TRAP_DctQ"/>
</dbReference>
<keyword evidence="5 9" id="KW-0812">Transmembrane</keyword>
<name>A0A8D5JED1_9BACT</name>
<dbReference type="Proteomes" id="UP000826725">
    <property type="component" value="Chromosome"/>
</dbReference>
<gene>
    <name evidence="11" type="ORF">DGMP_30510</name>
</gene>
<evidence type="ECO:0000256" key="4">
    <source>
        <dbReference type="ARBA" id="ARBA00022519"/>
    </source>
</evidence>
<evidence type="ECO:0000256" key="9">
    <source>
        <dbReference type="SAM" id="Phobius"/>
    </source>
</evidence>
<feature type="transmembrane region" description="Helical" evidence="9">
    <location>
        <begin position="93"/>
        <end position="118"/>
    </location>
</feature>
<keyword evidence="6 9" id="KW-1133">Transmembrane helix</keyword>
<dbReference type="KEGG" id="dbk:DGMP_30510"/>
<comment type="similarity">
    <text evidence="8">Belongs to the TRAP transporter small permease family.</text>
</comment>
<evidence type="ECO:0000256" key="1">
    <source>
        <dbReference type="ARBA" id="ARBA00004429"/>
    </source>
</evidence>
<organism evidence="11 12">
    <name type="scientific">Desulfomarina profundi</name>
    <dbReference type="NCBI Taxonomy" id="2772557"/>
    <lineage>
        <taxon>Bacteria</taxon>
        <taxon>Pseudomonadati</taxon>
        <taxon>Thermodesulfobacteriota</taxon>
        <taxon>Desulfobulbia</taxon>
        <taxon>Desulfobulbales</taxon>
        <taxon>Desulfobulbaceae</taxon>
        <taxon>Desulfomarina</taxon>
    </lineage>
</organism>
<dbReference type="InterPro" id="IPR055348">
    <property type="entry name" value="DctQ"/>
</dbReference>
<proteinExistence type="inferred from homology"/>